<dbReference type="Pfam" id="PF07173">
    <property type="entry name" value="GRDP-like"/>
    <property type="match status" value="1"/>
</dbReference>
<dbReference type="EMBL" id="LGAV01000001">
    <property type="protein sequence ID" value="KOS16163.1"/>
    <property type="molecule type" value="Genomic_DNA"/>
</dbReference>
<gene>
    <name evidence="1" type="ORF">Malapachy_3404</name>
</gene>
<dbReference type="RefSeq" id="XP_017993795.1">
    <property type="nucleotide sequence ID" value="XM_018137874.1"/>
</dbReference>
<dbReference type="AlphaFoldDB" id="A0A0M9VR25"/>
<keyword evidence="2" id="KW-1185">Reference proteome</keyword>
<evidence type="ECO:0000313" key="1">
    <source>
        <dbReference type="EMBL" id="KOS16163.1"/>
    </source>
</evidence>
<organism evidence="1 2">
    <name type="scientific">Malassezia pachydermatis</name>
    <dbReference type="NCBI Taxonomy" id="77020"/>
    <lineage>
        <taxon>Eukaryota</taxon>
        <taxon>Fungi</taxon>
        <taxon>Dikarya</taxon>
        <taxon>Basidiomycota</taxon>
        <taxon>Ustilaginomycotina</taxon>
        <taxon>Malasseziomycetes</taxon>
        <taxon>Malasseziales</taxon>
        <taxon>Malasseziaceae</taxon>
        <taxon>Malassezia</taxon>
    </lineage>
</organism>
<dbReference type="InterPro" id="IPR009836">
    <property type="entry name" value="GRDP-like"/>
</dbReference>
<evidence type="ECO:0000313" key="2">
    <source>
        <dbReference type="Proteomes" id="UP000037751"/>
    </source>
</evidence>
<sequence>MQTDDILSKAIPIDVSEYDSPRELTLQRAADRVSFKLPAQIIKDHLVLMRAFYELRNCVERRSDIEELPRYTEKACDVKPLQPRQEKEDKPHWVAFLHRAVYRFELYLNLLFQLPEVQDHPLHYSQLDLPHKHIMSTKLHKTKTFNVPSNCLPPLDVALVWHAYRLNPSRIYEDAYRDPSRAALALFEFPLEQLVPTIDDRTWQIDAPSSASTWEQMTDFPFNPLVHDPSSLTDGNMEEILISCPRCSDQNLSSWETLGRPGWKTKCPHCGFEFGRNELLGRRFLSDVTKWCEGGNDSSGFRLRGGVISAQNSFFIRFDPYAPILYPLFENHREVDLVRHGQAGTRRLSLSAKEMQGRRPMQDRQIPEKFGEAHGFDIERMMSAICEVSRAYPQPKGVKTTVLKCTNLLQRYYMDSHPLSGASLDLAASIQRQFRFLEDAYALGWLDDPDSAQIPLSIHRYREWLVLIPYSKGMLAPTLDIDLVWHSHMLSSDYMWDMRFSLELFLDHTDKVDERTMAKAVKDTEDIWEQAYGRSFLTGSKTHRGGMLHRFKQKLATYKSDSTDEETEPEMKVSRVQEVQLVPPETFHELPLEKRAFYESTALPPIGRASCVAGVVPIGPFITNYKNYDPGSYNVRGAFTM</sequence>
<dbReference type="GeneID" id="28729750"/>
<dbReference type="Proteomes" id="UP000037751">
    <property type="component" value="Unassembled WGS sequence"/>
</dbReference>
<dbReference type="OrthoDB" id="2684236at2759"/>
<protein>
    <submittedName>
        <fullName evidence="1">Uncharacterized protein</fullName>
    </submittedName>
</protein>
<dbReference type="PANTHER" id="PTHR34365">
    <property type="entry name" value="ENOLASE (DUF1399)"/>
    <property type="match status" value="1"/>
</dbReference>
<dbReference type="STRING" id="77020.A0A0M9VR25"/>
<dbReference type="PANTHER" id="PTHR34365:SF7">
    <property type="entry name" value="GLYCINE-RICH DOMAIN-CONTAINING PROTEIN 1"/>
    <property type="match status" value="1"/>
</dbReference>
<dbReference type="VEuPathDB" id="FungiDB:Malapachy_3404"/>
<reference evidence="1 2" key="1">
    <citation type="submission" date="2015-07" db="EMBL/GenBank/DDBJ databases">
        <title>Draft Genome Sequence of Malassezia furfur CBS1878 and Malassezia pachydermatis CBS1879.</title>
        <authorList>
            <person name="Triana S."/>
            <person name="Ohm R."/>
            <person name="Gonzalez A."/>
            <person name="DeCock H."/>
            <person name="Restrepo S."/>
            <person name="Celis A."/>
        </authorList>
    </citation>
    <scope>NUCLEOTIDE SEQUENCE [LARGE SCALE GENOMIC DNA]</scope>
    <source>
        <strain evidence="1 2">CBS 1879</strain>
    </source>
</reference>
<proteinExistence type="predicted"/>
<name>A0A0M9VR25_9BASI</name>
<comment type="caution">
    <text evidence="1">The sequence shown here is derived from an EMBL/GenBank/DDBJ whole genome shotgun (WGS) entry which is preliminary data.</text>
</comment>
<accession>A0A0M9VR25</accession>